<evidence type="ECO:0000256" key="1">
    <source>
        <dbReference type="ARBA" id="ARBA00004651"/>
    </source>
</evidence>
<protein>
    <recommendedName>
        <fullName evidence="7">MASE1 domain-containing protein</fullName>
    </recommendedName>
</protein>
<feature type="transmembrane region" description="Helical" evidence="6">
    <location>
        <begin position="254"/>
        <end position="275"/>
    </location>
</feature>
<proteinExistence type="predicted"/>
<dbReference type="Pfam" id="PF05231">
    <property type="entry name" value="MASE1"/>
    <property type="match status" value="1"/>
</dbReference>
<feature type="transmembrane region" description="Helical" evidence="6">
    <location>
        <begin position="20"/>
        <end position="41"/>
    </location>
</feature>
<keyword evidence="9" id="KW-1185">Reference proteome</keyword>
<feature type="transmembrane region" description="Helical" evidence="6">
    <location>
        <begin position="174"/>
        <end position="194"/>
    </location>
</feature>
<evidence type="ECO:0000313" key="8">
    <source>
        <dbReference type="EMBL" id="PZX92993.1"/>
    </source>
</evidence>
<feature type="transmembrane region" description="Helical" evidence="6">
    <location>
        <begin position="98"/>
        <end position="123"/>
    </location>
</feature>
<evidence type="ECO:0000256" key="2">
    <source>
        <dbReference type="ARBA" id="ARBA00022475"/>
    </source>
</evidence>
<feature type="domain" description="MASE1" evidence="7">
    <location>
        <begin position="24"/>
        <end position="299"/>
    </location>
</feature>
<feature type="transmembrane region" description="Helical" evidence="6">
    <location>
        <begin position="135"/>
        <end position="162"/>
    </location>
</feature>
<evidence type="ECO:0000256" key="3">
    <source>
        <dbReference type="ARBA" id="ARBA00022692"/>
    </source>
</evidence>
<dbReference type="GO" id="GO:0005886">
    <property type="term" value="C:plasma membrane"/>
    <property type="evidence" value="ECO:0007669"/>
    <property type="project" value="UniProtKB-SubCell"/>
</dbReference>
<dbReference type="EMBL" id="QKXH01000008">
    <property type="protein sequence ID" value="PZX92993.1"/>
    <property type="molecule type" value="Genomic_DNA"/>
</dbReference>
<accession>A0A2W7TR27</accession>
<comment type="caution">
    <text evidence="8">The sequence shown here is derived from an EMBL/GenBank/DDBJ whole genome shotgun (WGS) entry which is preliminary data.</text>
</comment>
<dbReference type="RefSeq" id="WP_111410755.1">
    <property type="nucleotide sequence ID" value="NZ_QKXH01000008.1"/>
</dbReference>
<evidence type="ECO:0000259" key="7">
    <source>
        <dbReference type="Pfam" id="PF05231"/>
    </source>
</evidence>
<evidence type="ECO:0000256" key="4">
    <source>
        <dbReference type="ARBA" id="ARBA00022989"/>
    </source>
</evidence>
<keyword evidence="4 6" id="KW-1133">Transmembrane helix</keyword>
<evidence type="ECO:0000256" key="6">
    <source>
        <dbReference type="SAM" id="Phobius"/>
    </source>
</evidence>
<feature type="transmembrane region" description="Helical" evidence="6">
    <location>
        <begin position="281"/>
        <end position="303"/>
    </location>
</feature>
<comment type="subcellular location">
    <subcellularLocation>
        <location evidence="1">Cell membrane</location>
        <topology evidence="1">Multi-pass membrane protein</topology>
    </subcellularLocation>
</comment>
<sequence>MYKLNSNDYYTPFFLKPPLFKIILVAFVFNVLAFLSFRITISPDNLSPIFPDVGFALAAMLIIGRKAIVGVWIGSFIANMFSFWDVCKMLDKALLETILASTSVATGVAIAVIISTYLINLINKSEYPLKSGSSVILFLAISVLYCGICSLLCVSAISFWGLSVPNHFISNWTTLWKGDLIGTILITPFLISWFYRHHIKIISTSLLEAILLGLATVLVCLLIAYDHQNDQYLFIIILLWATFRFRIRGVSILASMFALLSSIYGYLGYGSFVVVSSEDSLININPFFGLTTVIALILSGYYSDYLHRKLEAKI</sequence>
<keyword evidence="3 6" id="KW-0812">Transmembrane</keyword>
<reference evidence="8 9" key="1">
    <citation type="submission" date="2018-06" db="EMBL/GenBank/DDBJ databases">
        <title>Flavobacterium sp IMCC34762, genome.</title>
        <authorList>
            <person name="Joung Y."/>
            <person name="Cho J."/>
            <person name="Song J."/>
        </authorList>
    </citation>
    <scope>NUCLEOTIDE SEQUENCE [LARGE SCALE GENOMIC DNA]</scope>
    <source>
        <strain evidence="8 9">IMCC34762</strain>
    </source>
</reference>
<name>A0A2W7TR27_9FLAO</name>
<dbReference type="Proteomes" id="UP000249177">
    <property type="component" value="Unassembled WGS sequence"/>
</dbReference>
<keyword evidence="5 6" id="KW-0472">Membrane</keyword>
<dbReference type="OrthoDB" id="1316910at2"/>
<evidence type="ECO:0000256" key="5">
    <source>
        <dbReference type="ARBA" id="ARBA00023136"/>
    </source>
</evidence>
<dbReference type="AlphaFoldDB" id="A0A2W7TR27"/>
<evidence type="ECO:0000313" key="9">
    <source>
        <dbReference type="Proteomes" id="UP000249177"/>
    </source>
</evidence>
<keyword evidence="2" id="KW-1003">Cell membrane</keyword>
<feature type="transmembrane region" description="Helical" evidence="6">
    <location>
        <begin position="53"/>
        <end position="78"/>
    </location>
</feature>
<organism evidence="8 9">
    <name type="scientific">Flavobacterium aquariorum</name>
    <dbReference type="NCBI Taxonomy" id="2217670"/>
    <lineage>
        <taxon>Bacteria</taxon>
        <taxon>Pseudomonadati</taxon>
        <taxon>Bacteroidota</taxon>
        <taxon>Flavobacteriia</taxon>
        <taxon>Flavobacteriales</taxon>
        <taxon>Flavobacteriaceae</taxon>
        <taxon>Flavobacterium</taxon>
    </lineage>
</organism>
<feature type="transmembrane region" description="Helical" evidence="6">
    <location>
        <begin position="206"/>
        <end position="225"/>
    </location>
</feature>
<dbReference type="InterPro" id="IPR007895">
    <property type="entry name" value="MASE1"/>
</dbReference>
<gene>
    <name evidence="8" type="ORF">DOS84_14090</name>
</gene>